<dbReference type="HOGENOM" id="CLU_2822198_0_0_9"/>
<evidence type="ECO:0000313" key="1">
    <source>
        <dbReference type="EMBL" id="ADM38063.1"/>
    </source>
</evidence>
<dbReference type="InterPro" id="IPR011990">
    <property type="entry name" value="TPR-like_helical_dom_sf"/>
</dbReference>
<organism evidence="1 2">
    <name type="scientific">Bacillus spizizenii (strain ATCC 23059 / NRRL B-14472 / W23)</name>
    <name type="common">Bacillus subtilis subsp. spizizenii</name>
    <dbReference type="NCBI Taxonomy" id="655816"/>
    <lineage>
        <taxon>Bacteria</taxon>
        <taxon>Bacillati</taxon>
        <taxon>Bacillota</taxon>
        <taxon>Bacilli</taxon>
        <taxon>Bacillales</taxon>
        <taxon>Bacillaceae</taxon>
        <taxon>Bacillus</taxon>
    </lineage>
</organism>
<protein>
    <submittedName>
        <fullName evidence="1">Putative response regulator aspartate phosphatase</fullName>
    </submittedName>
</protein>
<accession>E0TYV6</accession>
<dbReference type="Gene3D" id="1.25.40.10">
    <property type="entry name" value="Tetratricopeptide repeat domain"/>
    <property type="match status" value="1"/>
</dbReference>
<dbReference type="KEGG" id="bss:BSUW23_10095"/>
<dbReference type="Pfam" id="PF18801">
    <property type="entry name" value="RapH_N"/>
    <property type="match status" value="1"/>
</dbReference>
<name>E0TYV6_BACSH</name>
<dbReference type="AlphaFoldDB" id="E0TYV6"/>
<dbReference type="EMBL" id="CP002183">
    <property type="protein sequence ID" value="ADM38063.1"/>
    <property type="molecule type" value="Genomic_DNA"/>
</dbReference>
<gene>
    <name evidence="1" type="ordered locus">BSUW23_10095</name>
</gene>
<sequence>MEQMISSSRVGVKINEWYKYIRMFAVPDSEILKAEVEEEIKQMEEDQDIIILFSNVFSSSANARLP</sequence>
<proteinExistence type="predicted"/>
<dbReference type="Proteomes" id="UP000002233">
    <property type="component" value="Chromosome"/>
</dbReference>
<reference evidence="1 2" key="2">
    <citation type="journal article" date="2011" name="Microbiology">
        <title>The genome sequence of Bacillus subtilis subsp. spizizenii W23: insights into speciation within the B. subtilis complex and into the history of B. subtilis genetics.</title>
        <authorList>
            <person name="Zeigler D.R."/>
        </authorList>
    </citation>
    <scope>NUCLEOTIDE SEQUENCE [LARGE SCALE GENOMIC DNA]</scope>
    <source>
        <strain evidence="2">ATCC 23059 / NRRL B-14472 / W23</strain>
    </source>
</reference>
<evidence type="ECO:0000313" key="2">
    <source>
        <dbReference type="Proteomes" id="UP000002233"/>
    </source>
</evidence>
<reference key="1">
    <citation type="submission" date="2010-08" db="EMBL/GenBank/DDBJ databases">
        <authorList>
            <person name="Zeigler D.R."/>
        </authorList>
    </citation>
    <scope>NUCLEOTIDE SEQUENCE</scope>
    <source>
        <strain>W23</strain>
    </source>
</reference>